<evidence type="ECO:0000313" key="9">
    <source>
        <dbReference type="Proteomes" id="UP000198406"/>
    </source>
</evidence>
<dbReference type="InterPro" id="IPR037185">
    <property type="entry name" value="EmrE-like"/>
</dbReference>
<dbReference type="AlphaFoldDB" id="A0A1Z5JF87"/>
<evidence type="ECO:0000256" key="6">
    <source>
        <dbReference type="SAM" id="Phobius"/>
    </source>
</evidence>
<feature type="transmembrane region" description="Helical" evidence="6">
    <location>
        <begin position="190"/>
        <end position="210"/>
    </location>
</feature>
<protein>
    <submittedName>
        <fullName evidence="8">Solute carrier family 35, member F5</fullName>
    </submittedName>
</protein>
<evidence type="ECO:0000256" key="4">
    <source>
        <dbReference type="ARBA" id="ARBA00023136"/>
    </source>
</evidence>
<name>A0A1Z5JF87_FISSO</name>
<evidence type="ECO:0000259" key="7">
    <source>
        <dbReference type="Pfam" id="PF00892"/>
    </source>
</evidence>
<evidence type="ECO:0000256" key="5">
    <source>
        <dbReference type="SAM" id="MobiDB-lite"/>
    </source>
</evidence>
<feature type="transmembrane region" description="Helical" evidence="6">
    <location>
        <begin position="159"/>
        <end position="183"/>
    </location>
</feature>
<dbReference type="InParanoid" id="A0A1Z5JF87"/>
<gene>
    <name evidence="8" type="ORF">FisN_13Lh146</name>
</gene>
<evidence type="ECO:0000313" key="8">
    <source>
        <dbReference type="EMBL" id="GAX12674.1"/>
    </source>
</evidence>
<feature type="domain" description="EamA" evidence="7">
    <location>
        <begin position="231"/>
        <end position="371"/>
    </location>
</feature>
<keyword evidence="4 6" id="KW-0472">Membrane</keyword>
<dbReference type="Pfam" id="PF00892">
    <property type="entry name" value="EamA"/>
    <property type="match status" value="1"/>
</dbReference>
<feature type="transmembrane region" description="Helical" evidence="6">
    <location>
        <begin position="49"/>
        <end position="73"/>
    </location>
</feature>
<reference evidence="8 9" key="1">
    <citation type="journal article" date="2015" name="Plant Cell">
        <title>Oil accumulation by the oleaginous diatom Fistulifera solaris as revealed by the genome and transcriptome.</title>
        <authorList>
            <person name="Tanaka T."/>
            <person name="Maeda Y."/>
            <person name="Veluchamy A."/>
            <person name="Tanaka M."/>
            <person name="Abida H."/>
            <person name="Marechal E."/>
            <person name="Bowler C."/>
            <person name="Muto M."/>
            <person name="Sunaga Y."/>
            <person name="Tanaka M."/>
            <person name="Yoshino T."/>
            <person name="Taniguchi T."/>
            <person name="Fukuda Y."/>
            <person name="Nemoto M."/>
            <person name="Matsumoto M."/>
            <person name="Wong P.S."/>
            <person name="Aburatani S."/>
            <person name="Fujibuchi W."/>
        </authorList>
    </citation>
    <scope>NUCLEOTIDE SEQUENCE [LARGE SCALE GENOMIC DNA]</scope>
    <source>
        <strain evidence="8 9">JPCC DA0580</strain>
    </source>
</reference>
<comment type="caution">
    <text evidence="8">The sequence shown here is derived from an EMBL/GenBank/DDBJ whole genome shotgun (WGS) entry which is preliminary data.</text>
</comment>
<organism evidence="8 9">
    <name type="scientific">Fistulifera solaris</name>
    <name type="common">Oleaginous diatom</name>
    <dbReference type="NCBI Taxonomy" id="1519565"/>
    <lineage>
        <taxon>Eukaryota</taxon>
        <taxon>Sar</taxon>
        <taxon>Stramenopiles</taxon>
        <taxon>Ochrophyta</taxon>
        <taxon>Bacillariophyta</taxon>
        <taxon>Bacillariophyceae</taxon>
        <taxon>Bacillariophycidae</taxon>
        <taxon>Naviculales</taxon>
        <taxon>Naviculaceae</taxon>
        <taxon>Fistulifera</taxon>
    </lineage>
</organism>
<dbReference type="PANTHER" id="PTHR23051">
    <property type="entry name" value="SOLUTE CARRIER FAMILY 35, MEMBER F5"/>
    <property type="match status" value="1"/>
</dbReference>
<accession>A0A1Z5JF87</accession>
<feature type="transmembrane region" description="Helical" evidence="6">
    <location>
        <begin position="290"/>
        <end position="307"/>
    </location>
</feature>
<sequence>MPDHPTAHVSAAYSLGLFFIVLVALIWTASSILVQYLYSEDVSFDSPFLLTYIGVSLFSLWLPTHSLLSAWALQDRHTSIGVMEMSSSSHARQSYAVVHTDGSVSSQDSTENIRDELEAGETSPTSRVISVWTVADHQHAARQIAPVWFLANWAYNASLAYTSITSSTVLASTGSLFTFLFAVSCQDETFNWVKCSGVLLGVTGSILTALEDRKNSDDKANDMGRSSTVVWGDALGLLSAVGYGAYAVQTRILCPHDERRYSMQVLLGYIGLYNMVVLSPIAIYELFSSQSSLSMSVLGFVVLKGLFDNVLSDYLWLRAIMLTSATVATVGLGLTIPLAFASDILLQRSDVLTAGSIMGALAVLGGFVLVNVGRKEETSNGSGHHNDAFRLEHEPRSTFRDSEAVAETADE</sequence>
<evidence type="ECO:0000256" key="3">
    <source>
        <dbReference type="ARBA" id="ARBA00022989"/>
    </source>
</evidence>
<feature type="transmembrane region" description="Helical" evidence="6">
    <location>
        <begin position="352"/>
        <end position="372"/>
    </location>
</feature>
<feature type="transmembrane region" description="Helical" evidence="6">
    <location>
        <begin position="12"/>
        <end position="37"/>
    </location>
</feature>
<proteinExistence type="predicted"/>
<keyword evidence="3 6" id="KW-1133">Transmembrane helix</keyword>
<dbReference type="EMBL" id="BDSP01000053">
    <property type="protein sequence ID" value="GAX12674.1"/>
    <property type="molecule type" value="Genomic_DNA"/>
</dbReference>
<keyword evidence="9" id="KW-1185">Reference proteome</keyword>
<keyword evidence="2 6" id="KW-0812">Transmembrane</keyword>
<dbReference type="SUPFAM" id="SSF103481">
    <property type="entry name" value="Multidrug resistance efflux transporter EmrE"/>
    <property type="match status" value="1"/>
</dbReference>
<dbReference type="InterPro" id="IPR000620">
    <property type="entry name" value="EamA_dom"/>
</dbReference>
<feature type="transmembrane region" description="Helical" evidence="6">
    <location>
        <begin position="230"/>
        <end position="254"/>
    </location>
</feature>
<feature type="region of interest" description="Disordered" evidence="5">
    <location>
        <begin position="377"/>
        <end position="411"/>
    </location>
</feature>
<dbReference type="GO" id="GO:0016020">
    <property type="term" value="C:membrane"/>
    <property type="evidence" value="ECO:0007669"/>
    <property type="project" value="UniProtKB-SubCell"/>
</dbReference>
<comment type="subcellular location">
    <subcellularLocation>
        <location evidence="1">Membrane</location>
        <topology evidence="1">Multi-pass membrane protein</topology>
    </subcellularLocation>
</comment>
<dbReference type="PANTHER" id="PTHR23051:SF0">
    <property type="entry name" value="SOLUTE CARRIER FAMILY 35 MEMBER F5"/>
    <property type="match status" value="1"/>
</dbReference>
<dbReference type="Proteomes" id="UP000198406">
    <property type="component" value="Unassembled WGS sequence"/>
</dbReference>
<evidence type="ECO:0000256" key="1">
    <source>
        <dbReference type="ARBA" id="ARBA00004141"/>
    </source>
</evidence>
<feature type="compositionally biased region" description="Basic and acidic residues" evidence="5">
    <location>
        <begin position="377"/>
        <end position="403"/>
    </location>
</feature>
<feature type="transmembrane region" description="Helical" evidence="6">
    <location>
        <begin position="266"/>
        <end position="284"/>
    </location>
</feature>
<evidence type="ECO:0000256" key="2">
    <source>
        <dbReference type="ARBA" id="ARBA00022692"/>
    </source>
</evidence>
<dbReference type="OrthoDB" id="1436450at2759"/>
<feature type="region of interest" description="Disordered" evidence="5">
    <location>
        <begin position="101"/>
        <end position="121"/>
    </location>
</feature>
<feature type="transmembrane region" description="Helical" evidence="6">
    <location>
        <begin position="319"/>
        <end position="340"/>
    </location>
</feature>